<evidence type="ECO:0000313" key="1">
    <source>
        <dbReference type="EMBL" id="RDB76311.1"/>
    </source>
</evidence>
<proteinExistence type="predicted"/>
<protein>
    <submittedName>
        <fullName evidence="1">Uncharacterized protein</fullName>
    </submittedName>
</protein>
<evidence type="ECO:0000313" key="2">
    <source>
        <dbReference type="Proteomes" id="UP000253752"/>
    </source>
</evidence>
<dbReference type="Proteomes" id="UP000253752">
    <property type="component" value="Unassembled WGS sequence"/>
</dbReference>
<sequence length="118" mass="12396">MTTPRKYPTLAEFEDLKEAVARIEARLSSKPERSSVIVDAVEACERIGIVDAYGTPVAVGDEIGTLEGGAGREVREIVLRKATGSCKATLHAACADGSSVTAVDMRLPGHVVTKKATA</sequence>
<reference evidence="1 2" key="1">
    <citation type="journal article" date="2018" name="Elife">
        <title>Discovery and characterization of a prevalent human gut bacterial enzyme sufficient for the inactivation of a family of plant toxins.</title>
        <authorList>
            <person name="Koppel N."/>
            <person name="Bisanz J.E."/>
            <person name="Pandelia M.E."/>
            <person name="Turnbaugh P.J."/>
            <person name="Balskus E.P."/>
        </authorList>
    </citation>
    <scope>NUCLEOTIDE SEQUENCE [LARGE SCALE GENOMIC DNA]</scope>
    <source>
        <strain evidence="1 2">MR1 #12</strain>
    </source>
</reference>
<dbReference type="EMBL" id="PPTX01000022">
    <property type="protein sequence ID" value="RDB76311.1"/>
    <property type="molecule type" value="Genomic_DNA"/>
</dbReference>
<comment type="caution">
    <text evidence="1">The sequence shown here is derived from an EMBL/GenBank/DDBJ whole genome shotgun (WGS) entry which is preliminary data.</text>
</comment>
<dbReference type="RefSeq" id="WP_114516622.1">
    <property type="nucleotide sequence ID" value="NZ_PPTX01000022.1"/>
</dbReference>
<gene>
    <name evidence="1" type="ORF">C1872_12780</name>
</gene>
<accession>A0A369MRH2</accession>
<name>A0A369MRH2_EGGLN</name>
<dbReference type="AlphaFoldDB" id="A0A369MRH2"/>
<organism evidence="1 2">
    <name type="scientific">Eggerthella lenta</name>
    <name type="common">Eubacterium lentum</name>
    <dbReference type="NCBI Taxonomy" id="84112"/>
    <lineage>
        <taxon>Bacteria</taxon>
        <taxon>Bacillati</taxon>
        <taxon>Actinomycetota</taxon>
        <taxon>Coriobacteriia</taxon>
        <taxon>Eggerthellales</taxon>
        <taxon>Eggerthellaceae</taxon>
        <taxon>Eggerthella</taxon>
    </lineage>
</organism>